<sequence length="60" mass="6972">MYNQTPYARHQDQRLIVPFLFGFGRPGFGYGYGRPFYGYGYGYGRPGFGYGRPPFGYGYY</sequence>
<dbReference type="EMBL" id="JBBAXC010000005">
    <property type="protein sequence ID" value="MEI5907026.1"/>
    <property type="molecule type" value="Genomic_DNA"/>
</dbReference>
<organism evidence="1 2">
    <name type="scientific">Bacillus spongiae</name>
    <dbReference type="NCBI Taxonomy" id="2683610"/>
    <lineage>
        <taxon>Bacteria</taxon>
        <taxon>Bacillati</taxon>
        <taxon>Bacillota</taxon>
        <taxon>Bacilli</taxon>
        <taxon>Bacillales</taxon>
        <taxon>Bacillaceae</taxon>
        <taxon>Bacillus</taxon>
    </lineage>
</organism>
<comment type="caution">
    <text evidence="1">The sequence shown here is derived from an EMBL/GenBank/DDBJ whole genome shotgun (WGS) entry which is preliminary data.</text>
</comment>
<gene>
    <name evidence="1" type="ORF">WAK64_08150</name>
</gene>
<evidence type="ECO:0000313" key="1">
    <source>
        <dbReference type="EMBL" id="MEI5907026.1"/>
    </source>
</evidence>
<name>A0ABU8HCF7_9BACI</name>
<proteinExistence type="predicted"/>
<accession>A0ABU8HCF7</accession>
<reference evidence="1 2" key="1">
    <citation type="journal article" date="2018" name="J. Microbiol.">
        <title>Bacillus spongiae sp. nov., isolated from sponge of Jeju Island.</title>
        <authorList>
            <person name="Lee G.E."/>
            <person name="Im W.T."/>
            <person name="Park J.S."/>
        </authorList>
    </citation>
    <scope>NUCLEOTIDE SEQUENCE [LARGE SCALE GENOMIC DNA]</scope>
    <source>
        <strain evidence="1 2">135PIL107-10</strain>
    </source>
</reference>
<evidence type="ECO:0000313" key="2">
    <source>
        <dbReference type="Proteomes" id="UP001312865"/>
    </source>
</evidence>
<evidence type="ECO:0008006" key="3">
    <source>
        <dbReference type="Google" id="ProtNLM"/>
    </source>
</evidence>
<keyword evidence="2" id="KW-1185">Reference proteome</keyword>
<dbReference type="Proteomes" id="UP001312865">
    <property type="component" value="Unassembled WGS sequence"/>
</dbReference>
<dbReference type="RefSeq" id="WP_336586464.1">
    <property type="nucleotide sequence ID" value="NZ_JBBAXC010000005.1"/>
</dbReference>
<protein>
    <recommendedName>
        <fullName evidence="3">Spore coat protein</fullName>
    </recommendedName>
</protein>